<evidence type="ECO:0000256" key="8">
    <source>
        <dbReference type="PIRSR" id="PIRSR000137-1"/>
    </source>
</evidence>
<keyword evidence="6" id="KW-0560">Oxidoreductase</keyword>
<dbReference type="GO" id="GO:0016614">
    <property type="term" value="F:oxidoreductase activity, acting on CH-OH group of donors"/>
    <property type="evidence" value="ECO:0007669"/>
    <property type="project" value="InterPro"/>
</dbReference>
<dbReference type="PANTHER" id="PTHR11552">
    <property type="entry name" value="GLUCOSE-METHANOL-CHOLINE GMC OXIDOREDUCTASE"/>
    <property type="match status" value="1"/>
</dbReference>
<evidence type="ECO:0000259" key="13">
    <source>
        <dbReference type="PROSITE" id="PS00623"/>
    </source>
</evidence>
<evidence type="ECO:0000256" key="10">
    <source>
        <dbReference type="RuleBase" id="RU003968"/>
    </source>
</evidence>
<accession>A0AA39N563</accession>
<name>A0AA39N563_ARMTA</name>
<dbReference type="PANTHER" id="PTHR11552:SF201">
    <property type="entry name" value="GLUCOSE-METHANOL-CHOLINE OXIDOREDUCTASE N-TERMINAL DOMAIN-CONTAINING PROTEIN"/>
    <property type="match status" value="1"/>
</dbReference>
<dbReference type="Proteomes" id="UP001175211">
    <property type="component" value="Unassembled WGS sequence"/>
</dbReference>
<dbReference type="EMBL" id="JAUEPS010000018">
    <property type="protein sequence ID" value="KAK0458312.1"/>
    <property type="molecule type" value="Genomic_DNA"/>
</dbReference>
<evidence type="ECO:0000259" key="14">
    <source>
        <dbReference type="PROSITE" id="PS00624"/>
    </source>
</evidence>
<keyword evidence="7" id="KW-0325">Glycoprotein</keyword>
<comment type="cofactor">
    <cofactor evidence="1 9">
        <name>FAD</name>
        <dbReference type="ChEBI" id="CHEBI:57692"/>
    </cofactor>
</comment>
<feature type="domain" description="Glucose-methanol-choline oxidoreductase N-terminal" evidence="14">
    <location>
        <begin position="314"/>
        <end position="328"/>
    </location>
</feature>
<evidence type="ECO:0000256" key="2">
    <source>
        <dbReference type="ARBA" id="ARBA00010790"/>
    </source>
</evidence>
<dbReference type="AlphaFoldDB" id="A0AA39N563"/>
<evidence type="ECO:0000256" key="12">
    <source>
        <dbReference type="SAM" id="SignalP"/>
    </source>
</evidence>
<dbReference type="SUPFAM" id="SSF54373">
    <property type="entry name" value="FAD-linked reductases, C-terminal domain"/>
    <property type="match status" value="1"/>
</dbReference>
<evidence type="ECO:0000256" key="6">
    <source>
        <dbReference type="ARBA" id="ARBA00023002"/>
    </source>
</evidence>
<evidence type="ECO:0000256" key="3">
    <source>
        <dbReference type="ARBA" id="ARBA00022630"/>
    </source>
</evidence>
<organism evidence="15 16">
    <name type="scientific">Armillaria tabescens</name>
    <name type="common">Ringless honey mushroom</name>
    <name type="synonym">Agaricus tabescens</name>
    <dbReference type="NCBI Taxonomy" id="1929756"/>
    <lineage>
        <taxon>Eukaryota</taxon>
        <taxon>Fungi</taxon>
        <taxon>Dikarya</taxon>
        <taxon>Basidiomycota</taxon>
        <taxon>Agaricomycotina</taxon>
        <taxon>Agaricomycetes</taxon>
        <taxon>Agaricomycetidae</taxon>
        <taxon>Agaricales</taxon>
        <taxon>Marasmiineae</taxon>
        <taxon>Physalacriaceae</taxon>
        <taxon>Desarmillaria</taxon>
    </lineage>
</organism>
<feature type="binding site" evidence="9">
    <location>
        <position position="271"/>
    </location>
    <ligand>
        <name>FAD</name>
        <dbReference type="ChEBI" id="CHEBI:57692"/>
    </ligand>
</feature>
<gene>
    <name evidence="15" type="ORF">EV420DRAFT_1270494</name>
</gene>
<dbReference type="PIRSF" id="PIRSF000137">
    <property type="entry name" value="Alcohol_oxidase"/>
    <property type="match status" value="1"/>
</dbReference>
<dbReference type="RefSeq" id="XP_060330600.1">
    <property type="nucleotide sequence ID" value="XM_060467573.1"/>
</dbReference>
<evidence type="ECO:0000313" key="16">
    <source>
        <dbReference type="Proteomes" id="UP001175211"/>
    </source>
</evidence>
<dbReference type="GO" id="GO:0050660">
    <property type="term" value="F:flavin adenine dinucleotide binding"/>
    <property type="evidence" value="ECO:0007669"/>
    <property type="project" value="InterPro"/>
</dbReference>
<dbReference type="PROSITE" id="PS00623">
    <property type="entry name" value="GMC_OXRED_1"/>
    <property type="match status" value="1"/>
</dbReference>
<keyword evidence="3 10" id="KW-0285">Flavoprotein</keyword>
<feature type="region of interest" description="Disordered" evidence="11">
    <location>
        <begin position="506"/>
        <end position="526"/>
    </location>
</feature>
<feature type="signal peptide" evidence="12">
    <location>
        <begin position="1"/>
        <end position="19"/>
    </location>
</feature>
<dbReference type="SUPFAM" id="SSF51905">
    <property type="entry name" value="FAD/NAD(P)-binding domain"/>
    <property type="match status" value="1"/>
</dbReference>
<dbReference type="InterPro" id="IPR036188">
    <property type="entry name" value="FAD/NAD-bd_sf"/>
</dbReference>
<evidence type="ECO:0000313" key="15">
    <source>
        <dbReference type="EMBL" id="KAK0458312.1"/>
    </source>
</evidence>
<dbReference type="PROSITE" id="PS00624">
    <property type="entry name" value="GMC_OXRED_2"/>
    <property type="match status" value="1"/>
</dbReference>
<dbReference type="InterPro" id="IPR000172">
    <property type="entry name" value="GMC_OxRdtase_N"/>
</dbReference>
<dbReference type="Gene3D" id="4.10.450.10">
    <property type="entry name" value="Glucose Oxidase, domain 2"/>
    <property type="match status" value="1"/>
</dbReference>
<dbReference type="Gene3D" id="3.30.560.10">
    <property type="entry name" value="Glucose Oxidase, domain 3"/>
    <property type="match status" value="1"/>
</dbReference>
<dbReference type="InterPro" id="IPR027424">
    <property type="entry name" value="Glucose_Oxidase_domain_2"/>
</dbReference>
<feature type="active site" description="Proton donor" evidence="8">
    <location>
        <position position="546"/>
    </location>
</feature>
<dbReference type="Gene3D" id="3.50.50.60">
    <property type="entry name" value="FAD/NAD(P)-binding domain"/>
    <property type="match status" value="1"/>
</dbReference>
<evidence type="ECO:0000256" key="11">
    <source>
        <dbReference type="SAM" id="MobiDB-lite"/>
    </source>
</evidence>
<feature type="domain" description="Glucose-methanol-choline oxidoreductase N-terminal" evidence="13">
    <location>
        <begin position="111"/>
        <end position="134"/>
    </location>
</feature>
<keyword evidence="4 12" id="KW-0732">Signal</keyword>
<comment type="similarity">
    <text evidence="2 10">Belongs to the GMC oxidoreductase family.</text>
</comment>
<dbReference type="InterPro" id="IPR012132">
    <property type="entry name" value="GMC_OxRdtase"/>
</dbReference>
<dbReference type="Pfam" id="PF00732">
    <property type="entry name" value="GMC_oxred_N"/>
    <property type="match status" value="1"/>
</dbReference>
<keyword evidence="5 9" id="KW-0274">FAD</keyword>
<dbReference type="Pfam" id="PF05199">
    <property type="entry name" value="GMC_oxred_C"/>
    <property type="match status" value="1"/>
</dbReference>
<dbReference type="GeneID" id="85351121"/>
<feature type="active site" description="Proton acceptor" evidence="8">
    <location>
        <position position="589"/>
    </location>
</feature>
<keyword evidence="16" id="KW-1185">Reference proteome</keyword>
<evidence type="ECO:0000256" key="7">
    <source>
        <dbReference type="ARBA" id="ARBA00023180"/>
    </source>
</evidence>
<protein>
    <recommendedName>
        <fullName evidence="13 14">Glucose-methanol-choline oxidoreductase N-terminal domain-containing protein</fullName>
    </recommendedName>
</protein>
<sequence>MCSRTISLIFFALVSRTIAFPSTKRASGVTTDPSQANGQSFDYIVVGAGLTGTTVAARLAEDSGVTVLLVEAGGDNRHDPRVYDIYAYGQAFGSELDWSWTTDQDKTMHGGKTLGGSSSINGGHYTRGLNAQFDAWSSLLEEDEASAGWNWESMFSYMKKSESFSPPNEQQSGKGAQYVEEYHGYTGPVQVTYPDRMYGGPQQGYFIDTINNLTGIYHTPDINGGGANAVSITPLTIDWHDNDHRSSSVQAYFTPVEGARPNWLALVEYQVTKINWANAGSIPLIASGIEFAPASGGSSRYTAFANREVIIACGAIQSPALLQLSGIGDSDVLGPLGISTYIDLKTVGKNLQEQTMNSLGAIGNGFDEGGDGPSDAIAYPNIYQVFGDKATDSISKIQSNLSSWASSQAGSALSADALEQIYRVQADLIINKNAPIVELFYDTGYPDNLGINQWQLLPFSRGTVRISTTDPFTHPMINVNYFSVDWDLDVQIASARLSRTILSSPPLSSLSTGECQPAGDVPDDADRGSEEDWVTWIRRTFFAVSHPIGTLAMMKRSLGGVVDSQLKVYDTSNVRVVDASVVPLQVSAHLAASLYGVAEKAADLIKASYRASCGVCLATDQVLFNVRYGPRNACVLCDRASRILIKTICRYSKL</sequence>
<comment type="caution">
    <text evidence="15">The sequence shown here is derived from an EMBL/GenBank/DDBJ whole genome shotgun (WGS) entry which is preliminary data.</text>
</comment>
<evidence type="ECO:0000256" key="5">
    <source>
        <dbReference type="ARBA" id="ARBA00022827"/>
    </source>
</evidence>
<evidence type="ECO:0000256" key="9">
    <source>
        <dbReference type="PIRSR" id="PIRSR000137-2"/>
    </source>
</evidence>
<evidence type="ECO:0000256" key="1">
    <source>
        <dbReference type="ARBA" id="ARBA00001974"/>
    </source>
</evidence>
<proteinExistence type="inferred from homology"/>
<feature type="chain" id="PRO_5041275102" description="Glucose-methanol-choline oxidoreductase N-terminal domain-containing protein" evidence="12">
    <location>
        <begin position="20"/>
        <end position="654"/>
    </location>
</feature>
<dbReference type="InterPro" id="IPR007867">
    <property type="entry name" value="GMC_OxRtase_C"/>
</dbReference>
<reference evidence="15" key="1">
    <citation type="submission" date="2023-06" db="EMBL/GenBank/DDBJ databases">
        <authorList>
            <consortium name="Lawrence Berkeley National Laboratory"/>
            <person name="Ahrendt S."/>
            <person name="Sahu N."/>
            <person name="Indic B."/>
            <person name="Wong-Bajracharya J."/>
            <person name="Merenyi Z."/>
            <person name="Ke H.-M."/>
            <person name="Monk M."/>
            <person name="Kocsube S."/>
            <person name="Drula E."/>
            <person name="Lipzen A."/>
            <person name="Balint B."/>
            <person name="Henrissat B."/>
            <person name="Andreopoulos B."/>
            <person name="Martin F.M."/>
            <person name="Harder C.B."/>
            <person name="Rigling D."/>
            <person name="Ford K.L."/>
            <person name="Foster G.D."/>
            <person name="Pangilinan J."/>
            <person name="Papanicolaou A."/>
            <person name="Barry K."/>
            <person name="LaButti K."/>
            <person name="Viragh M."/>
            <person name="Koriabine M."/>
            <person name="Yan M."/>
            <person name="Riley R."/>
            <person name="Champramary S."/>
            <person name="Plett K.L."/>
            <person name="Tsai I.J."/>
            <person name="Slot J."/>
            <person name="Sipos G."/>
            <person name="Plett J."/>
            <person name="Nagy L.G."/>
            <person name="Grigoriev I.V."/>
        </authorList>
    </citation>
    <scope>NUCLEOTIDE SEQUENCE</scope>
    <source>
        <strain evidence="15">CCBAS 213</strain>
    </source>
</reference>
<evidence type="ECO:0000256" key="4">
    <source>
        <dbReference type="ARBA" id="ARBA00022729"/>
    </source>
</evidence>